<dbReference type="Gene3D" id="3.90.1030.10">
    <property type="entry name" value="Ribosomal protein L17"/>
    <property type="match status" value="1"/>
</dbReference>
<organism evidence="5 6">
    <name type="scientific">Malassezia restricta (strain ATCC 96810 / NBRC 103918 / CBS 7877)</name>
    <name type="common">Seborrheic dermatitis infection agent</name>
    <dbReference type="NCBI Taxonomy" id="425264"/>
    <lineage>
        <taxon>Eukaryota</taxon>
        <taxon>Fungi</taxon>
        <taxon>Dikarya</taxon>
        <taxon>Basidiomycota</taxon>
        <taxon>Ustilaginomycotina</taxon>
        <taxon>Malasseziomycetes</taxon>
        <taxon>Malasseziales</taxon>
        <taxon>Malasseziaceae</taxon>
        <taxon>Malassezia</taxon>
    </lineage>
</organism>
<dbReference type="EMBL" id="CP033149">
    <property type="protein sequence ID" value="AYO41858.1"/>
    <property type="molecule type" value="Genomic_DNA"/>
</dbReference>
<evidence type="ECO:0000313" key="6">
    <source>
        <dbReference type="Proteomes" id="UP000269793"/>
    </source>
</evidence>
<dbReference type="SUPFAM" id="SSF64263">
    <property type="entry name" value="Prokaryotic ribosomal protein L17"/>
    <property type="match status" value="1"/>
</dbReference>
<accession>A0A3G2S3X7</accession>
<reference evidence="5 6" key="1">
    <citation type="submission" date="2018-10" db="EMBL/GenBank/DDBJ databases">
        <title>Complete genome sequence of Malassezia restricta CBS 7877.</title>
        <authorList>
            <person name="Morand S.C."/>
            <person name="Bertignac M."/>
            <person name="Iltis A."/>
            <person name="Kolder I."/>
            <person name="Pirovano W."/>
            <person name="Jourdain R."/>
            <person name="Clavaud C."/>
        </authorList>
    </citation>
    <scope>NUCLEOTIDE SEQUENCE [LARGE SCALE GENOMIC DNA]</scope>
    <source>
        <strain evidence="5 6">CBS 7877</strain>
    </source>
</reference>
<keyword evidence="3 4" id="KW-0687">Ribonucleoprotein</keyword>
<dbReference type="InterPro" id="IPR047859">
    <property type="entry name" value="Ribosomal_bL17_CS"/>
</dbReference>
<dbReference type="VEuPathDB" id="FungiDB:DNF11_0908"/>
<dbReference type="AlphaFoldDB" id="A0A3G2S3X7"/>
<dbReference type="InterPro" id="IPR036373">
    <property type="entry name" value="Ribosomal_bL17_sf"/>
</dbReference>
<evidence type="ECO:0000256" key="3">
    <source>
        <dbReference type="ARBA" id="ARBA00023274"/>
    </source>
</evidence>
<dbReference type="OrthoDB" id="275000at2759"/>
<dbReference type="PROSITE" id="PS01167">
    <property type="entry name" value="RIBOSOMAL_L17"/>
    <property type="match status" value="1"/>
</dbReference>
<comment type="similarity">
    <text evidence="1 4">Belongs to the bacterial ribosomal protein bL17 family.</text>
</comment>
<sequence>MKGLAFRKLGRSPSHRNHLLRNLVTSLITHERIVTTVAKAKEAARLADKMITLGKRNTRTAWSGAQAFLFAHKTSLPRLADVSKRYADRPGGYTRIHLMGHRKGDHAPRAVLELVDNPTDVKLDITARCIARETYIMLHRAQKNISWDVLQGLIKAHADIPLEQDTRFHELTRKNIRKIVRFRGDEARTELADKAAAYLERMWAFDTLEGPRRPDTKLWESMEATRPARGRTLMRPMTGRRTLAGQLPVHLAARVGTEKEMAVPMRRSDRTIAPRRIVRFQKPSVVRLAKGIFAKRYVRGSATAVP</sequence>
<dbReference type="InterPro" id="IPR000456">
    <property type="entry name" value="Ribosomal_bL17"/>
</dbReference>
<evidence type="ECO:0000313" key="5">
    <source>
        <dbReference type="EMBL" id="AYO41858.1"/>
    </source>
</evidence>
<protein>
    <submittedName>
        <fullName evidence="5">54S ribosomal protein L8, mitochondrial</fullName>
    </submittedName>
</protein>
<evidence type="ECO:0000256" key="4">
    <source>
        <dbReference type="RuleBase" id="RU000660"/>
    </source>
</evidence>
<proteinExistence type="inferred from homology"/>
<dbReference type="NCBIfam" id="TIGR00059">
    <property type="entry name" value="L17"/>
    <property type="match status" value="1"/>
</dbReference>
<dbReference type="Proteomes" id="UP000269793">
    <property type="component" value="Chromosome II"/>
</dbReference>
<dbReference type="Pfam" id="PF01196">
    <property type="entry name" value="Ribosomal_L17"/>
    <property type="match status" value="1"/>
</dbReference>
<evidence type="ECO:0000256" key="1">
    <source>
        <dbReference type="ARBA" id="ARBA00008777"/>
    </source>
</evidence>
<keyword evidence="2 4" id="KW-0689">Ribosomal protein</keyword>
<evidence type="ECO:0000256" key="2">
    <source>
        <dbReference type="ARBA" id="ARBA00022980"/>
    </source>
</evidence>
<name>A0A3G2S3X7_MALR7</name>
<keyword evidence="6" id="KW-1185">Reference proteome</keyword>
<dbReference type="GO" id="GO:0006412">
    <property type="term" value="P:translation"/>
    <property type="evidence" value="ECO:0007669"/>
    <property type="project" value="InterPro"/>
</dbReference>
<dbReference type="GO" id="GO:0003735">
    <property type="term" value="F:structural constituent of ribosome"/>
    <property type="evidence" value="ECO:0007669"/>
    <property type="project" value="InterPro"/>
</dbReference>
<dbReference type="STRING" id="425264.A0A3G2S3X7"/>
<dbReference type="PANTHER" id="PTHR14413:SF16">
    <property type="entry name" value="LARGE RIBOSOMAL SUBUNIT PROTEIN BL17M"/>
    <property type="match status" value="1"/>
</dbReference>
<gene>
    <name evidence="5" type="primary">mrpl8</name>
    <name evidence="5" type="ORF">DNF11_0908</name>
</gene>
<dbReference type="PANTHER" id="PTHR14413">
    <property type="entry name" value="RIBOSOMAL PROTEIN L17"/>
    <property type="match status" value="1"/>
</dbReference>
<dbReference type="GO" id="GO:0005762">
    <property type="term" value="C:mitochondrial large ribosomal subunit"/>
    <property type="evidence" value="ECO:0007669"/>
    <property type="project" value="TreeGrafter"/>
</dbReference>